<name>A0ABP8U5N7_9ACTN</name>
<dbReference type="InterPro" id="IPR016032">
    <property type="entry name" value="Sig_transdc_resp-reg_C-effctor"/>
</dbReference>
<dbReference type="InterPro" id="IPR036388">
    <property type="entry name" value="WH-like_DNA-bd_sf"/>
</dbReference>
<dbReference type="InterPro" id="IPR049945">
    <property type="entry name" value="AAA_22"/>
</dbReference>
<dbReference type="CDD" id="cd06170">
    <property type="entry name" value="LuxR_C_like"/>
    <property type="match status" value="1"/>
</dbReference>
<dbReference type="Gene3D" id="3.40.50.300">
    <property type="entry name" value="P-loop containing nucleotide triphosphate hydrolases"/>
    <property type="match status" value="1"/>
</dbReference>
<dbReference type="Proteomes" id="UP001501442">
    <property type="component" value="Unassembled WGS sequence"/>
</dbReference>
<dbReference type="SUPFAM" id="SSF48452">
    <property type="entry name" value="TPR-like"/>
    <property type="match status" value="1"/>
</dbReference>
<dbReference type="Pfam" id="PF25872">
    <property type="entry name" value="HTH_77"/>
    <property type="match status" value="1"/>
</dbReference>
<organism evidence="3 4">
    <name type="scientific">Actinoallomurus vinaceus</name>
    <dbReference type="NCBI Taxonomy" id="1080074"/>
    <lineage>
        <taxon>Bacteria</taxon>
        <taxon>Bacillati</taxon>
        <taxon>Actinomycetota</taxon>
        <taxon>Actinomycetes</taxon>
        <taxon>Streptosporangiales</taxon>
        <taxon>Thermomonosporaceae</taxon>
        <taxon>Actinoallomurus</taxon>
    </lineage>
</organism>
<reference evidence="4" key="1">
    <citation type="journal article" date="2019" name="Int. J. Syst. Evol. Microbiol.">
        <title>The Global Catalogue of Microorganisms (GCM) 10K type strain sequencing project: providing services to taxonomists for standard genome sequencing and annotation.</title>
        <authorList>
            <consortium name="The Broad Institute Genomics Platform"/>
            <consortium name="The Broad Institute Genome Sequencing Center for Infectious Disease"/>
            <person name="Wu L."/>
            <person name="Ma J."/>
        </authorList>
    </citation>
    <scope>NUCLEOTIDE SEQUENCE [LARGE SCALE GENOMIC DNA]</scope>
    <source>
        <strain evidence="4">JCM 17939</strain>
    </source>
</reference>
<keyword evidence="4" id="KW-1185">Reference proteome</keyword>
<dbReference type="PROSITE" id="PS50043">
    <property type="entry name" value="HTH_LUXR_2"/>
    <property type="match status" value="1"/>
</dbReference>
<dbReference type="EMBL" id="BAABHK010000002">
    <property type="protein sequence ID" value="GAA4623400.1"/>
    <property type="molecule type" value="Genomic_DNA"/>
</dbReference>
<dbReference type="SUPFAM" id="SSF46894">
    <property type="entry name" value="C-terminal effector domain of the bipartite response regulators"/>
    <property type="match status" value="1"/>
</dbReference>
<protein>
    <submittedName>
        <fullName evidence="3">LuxR family transcriptional regulator</fullName>
    </submittedName>
</protein>
<dbReference type="Pfam" id="PF00196">
    <property type="entry name" value="GerE"/>
    <property type="match status" value="1"/>
</dbReference>
<comment type="caution">
    <text evidence="3">The sequence shown here is derived from an EMBL/GenBank/DDBJ whole genome shotgun (WGS) entry which is preliminary data.</text>
</comment>
<dbReference type="PANTHER" id="PTHR47691:SF3">
    <property type="entry name" value="HTH-TYPE TRANSCRIPTIONAL REGULATOR RV0890C-RELATED"/>
    <property type="match status" value="1"/>
</dbReference>
<dbReference type="InterPro" id="IPR000792">
    <property type="entry name" value="Tscrpt_reg_LuxR_C"/>
</dbReference>
<dbReference type="InterPro" id="IPR011990">
    <property type="entry name" value="TPR-like_helical_dom_sf"/>
</dbReference>
<gene>
    <name evidence="3" type="ORF">GCM10023196_019440</name>
</gene>
<evidence type="ECO:0000256" key="1">
    <source>
        <dbReference type="SAM" id="MobiDB-lite"/>
    </source>
</evidence>
<dbReference type="InterPro" id="IPR027417">
    <property type="entry name" value="P-loop_NTPase"/>
</dbReference>
<evidence type="ECO:0000259" key="2">
    <source>
        <dbReference type="PROSITE" id="PS50043"/>
    </source>
</evidence>
<accession>A0ABP8U5N7</accession>
<dbReference type="PRINTS" id="PR00364">
    <property type="entry name" value="DISEASERSIST"/>
</dbReference>
<evidence type="ECO:0000313" key="4">
    <source>
        <dbReference type="Proteomes" id="UP001501442"/>
    </source>
</evidence>
<feature type="region of interest" description="Disordered" evidence="1">
    <location>
        <begin position="697"/>
        <end position="718"/>
    </location>
</feature>
<dbReference type="PRINTS" id="PR00038">
    <property type="entry name" value="HTHLUXR"/>
</dbReference>
<dbReference type="Gene3D" id="1.10.10.10">
    <property type="entry name" value="Winged helix-like DNA-binding domain superfamily/Winged helix DNA-binding domain"/>
    <property type="match status" value="1"/>
</dbReference>
<evidence type="ECO:0000313" key="3">
    <source>
        <dbReference type="EMBL" id="GAA4623400.1"/>
    </source>
</evidence>
<dbReference type="SMART" id="SM00421">
    <property type="entry name" value="HTH_LUXR"/>
    <property type="match status" value="1"/>
</dbReference>
<feature type="domain" description="HTH luxR-type" evidence="2">
    <location>
        <begin position="708"/>
        <end position="773"/>
    </location>
</feature>
<sequence length="777" mass="85528">MRAMSSNVLHRRRTSNLPAELTSFVGRRQEIDTVRRVLSESRMVTLTGPGGVGKTRLALKVADCLQRVFPDGVWFIELASLDRPELLVHAIVEALEIRDRSSRPPFEVLTEHLDGSRTLIVLDNCEHLVQACAVLADALLTAVPELRILATSRQPLTIFAERTLAVPPLALPGGNGRPLATATSDAMRLFAERAQAVVPGFAVTDENRDAVERICQRLEGIPLALELAAVRLRVLSAHELLDRLDDRFRLLTTRSQTVLPRHQTLRALVDWSHALCDEKERLLWARISVFNGGLDLAAAEAVCAGDGIAEEEIVDLVAGLVEKSVLTREEGPSAVRYRLLDVIREYGRERLAESGQEATLRRRYRDHYRRLAADACANLFGPSQVEWFTRLRADHPNLRAALEHHHADPDDAATGLSMATDLLYHWISSYYLGEGRDWLEQGLAACPRPDAVRARALWTCGWIAIIQGDLDAAESMLEESRAIGQRLGLTSVQGYVALYTGMIAVSRDQAEAAIACYREAVAKHRTTGDLAGLVLSLMRLALAYSLRGESERAVAAAEEGIAECDAHGEGWHKAYTMFALGVEVWRQGDLRRAASLEQESLRFNHALDDRLGVAVAEEVLAWIAATGGNHERAALLIGIRRRTWQAIRAPLSGYGNLVPYHDECEARVRAALGDEAFGATVRRGASMPDDEALAYALEQPSPSSGPPGAAPDSPLTRRETEVARLVAKGMSNRQIATALVVAERTAEGHVERILHKLGFHSRTQIARWVIEQEETGN</sequence>
<dbReference type="Pfam" id="PF13401">
    <property type="entry name" value="AAA_22"/>
    <property type="match status" value="1"/>
</dbReference>
<dbReference type="PANTHER" id="PTHR47691">
    <property type="entry name" value="REGULATOR-RELATED"/>
    <property type="match status" value="1"/>
</dbReference>
<dbReference type="Gene3D" id="1.25.40.10">
    <property type="entry name" value="Tetratricopeptide repeat domain"/>
    <property type="match status" value="1"/>
</dbReference>
<proteinExistence type="predicted"/>
<dbReference type="SUPFAM" id="SSF52540">
    <property type="entry name" value="P-loop containing nucleoside triphosphate hydrolases"/>
    <property type="match status" value="1"/>
</dbReference>
<dbReference type="InterPro" id="IPR058852">
    <property type="entry name" value="HTH_77"/>
</dbReference>